<protein>
    <submittedName>
        <fullName evidence="1">Uncharacterized protein</fullName>
    </submittedName>
</protein>
<dbReference type="AlphaFoldDB" id="E5GCP9"/>
<reference evidence="1" key="1">
    <citation type="journal article" date="2010" name="BMC Genomics">
        <title>Generation of a BAC-based physical map of the melon genome.</title>
        <authorList>
            <person name="Gonzalez V.M."/>
            <person name="Garcia-Mas J."/>
            <person name="Arus P."/>
            <person name="Puigdomenech P."/>
        </authorList>
    </citation>
    <scope>NUCLEOTIDE SEQUENCE</scope>
    <source>
        <tissue evidence="1">Young leaves</tissue>
    </source>
</reference>
<sequence>MFRLSTSPNFLTSLSFAPFLNHFFKNVMNNALKTNLWMPLQLRRRGTTTIAISLFAGYQSRGR</sequence>
<name>E5GCP9_CUCME</name>
<reference evidence="1" key="2">
    <citation type="journal article" date="2010" name="BMC Plant Biol.">
        <title>Sequencing of 6.7 Mb of the melon genome using a BAC pooling strategy.</title>
        <authorList>
            <person name="Gonzalez V.M."/>
            <person name="Benjak A."/>
            <person name="Henaff E.M."/>
            <person name="Mir G."/>
            <person name="Casacuberta J.M."/>
            <person name="Garcia-Mas J."/>
            <person name="Puigdomenech P."/>
        </authorList>
    </citation>
    <scope>NUCLEOTIDE SEQUENCE</scope>
    <source>
        <tissue evidence="1">Young leaves</tissue>
    </source>
</reference>
<organism evidence="1">
    <name type="scientific">Cucumis melo subsp. melo</name>
    <dbReference type="NCBI Taxonomy" id="412675"/>
    <lineage>
        <taxon>Eukaryota</taxon>
        <taxon>Viridiplantae</taxon>
        <taxon>Streptophyta</taxon>
        <taxon>Embryophyta</taxon>
        <taxon>Tracheophyta</taxon>
        <taxon>Spermatophyta</taxon>
        <taxon>Magnoliopsida</taxon>
        <taxon>eudicotyledons</taxon>
        <taxon>Gunneridae</taxon>
        <taxon>Pentapetalae</taxon>
        <taxon>rosids</taxon>
        <taxon>fabids</taxon>
        <taxon>Cucurbitales</taxon>
        <taxon>Cucurbitaceae</taxon>
        <taxon>Benincaseae</taxon>
        <taxon>Cucumis</taxon>
    </lineage>
</organism>
<accession>E5GCP9</accession>
<proteinExistence type="predicted"/>
<evidence type="ECO:0000313" key="1">
    <source>
        <dbReference type="EMBL" id="ADN34246.1"/>
    </source>
</evidence>
<dbReference type="EMBL" id="HM854818">
    <property type="protein sequence ID" value="ADN34246.1"/>
    <property type="molecule type" value="Genomic_DNA"/>
</dbReference>